<sequence length="432" mass="46930">MEASSVGLDGYIDSYYSRTRDDGPPFAPPDGDLDVEVCVVGGGMAGVSTALGLAERGKSVALVEARRIGWGASGRNGGFVGAGFSRGLSALISRVGKEHALRLYRLSEMGVALVRKRADAIAGGVAPIVDGRITCSWFDDPDGVRREADWMNELVGADIEVWDREKVRSIWRSPRYYEGLWRPKGFTLHSLNFTRGNARLATEAGARIFENTPATLIELGRDPKLVHTATGTIRAEQVVVCCSGYIEGLVPRLSAATLPIGTYVVLTEPVGARLTEVMGLPNGVGDTRFAADYYRPLPDTRILWGGRISRWTNPSHLADIMMADLKKVYPQLSDLKAEVAWPGTMGYAAHKMPQIGRLRPGVWYSQGYGGHGMATTTMGGELIASAIAEGDDRWELFKPFGLTPVGGPIGAWYAQMVYWGYQARDAWRESLG</sequence>
<dbReference type="PANTHER" id="PTHR13847">
    <property type="entry name" value="SARCOSINE DEHYDROGENASE-RELATED"/>
    <property type="match status" value="1"/>
</dbReference>
<proteinExistence type="predicted"/>
<dbReference type="EMBL" id="FNBW01000001">
    <property type="protein sequence ID" value="SDF16951.1"/>
    <property type="molecule type" value="Genomic_DNA"/>
</dbReference>
<dbReference type="RefSeq" id="WP_093147944.1">
    <property type="nucleotide sequence ID" value="NZ_FNBW01000001.1"/>
</dbReference>
<dbReference type="PANTHER" id="PTHR13847:SF281">
    <property type="entry name" value="FAD DEPENDENT OXIDOREDUCTASE DOMAIN-CONTAINING PROTEIN"/>
    <property type="match status" value="1"/>
</dbReference>
<feature type="domain" description="FAD dependent oxidoreductase" evidence="2">
    <location>
        <begin position="37"/>
        <end position="385"/>
    </location>
</feature>
<evidence type="ECO:0000259" key="2">
    <source>
        <dbReference type="Pfam" id="PF01266"/>
    </source>
</evidence>
<dbReference type="InterPro" id="IPR006076">
    <property type="entry name" value="FAD-dep_OxRdtase"/>
</dbReference>
<name>A0A8G2F1I5_9PROT</name>
<dbReference type="OrthoDB" id="9806601at2"/>
<accession>A0A8G2F1I5</accession>
<dbReference type="Gene3D" id="3.50.50.60">
    <property type="entry name" value="FAD/NAD(P)-binding domain"/>
    <property type="match status" value="1"/>
</dbReference>
<dbReference type="SUPFAM" id="SSF51905">
    <property type="entry name" value="FAD/NAD(P)-binding domain"/>
    <property type="match status" value="1"/>
</dbReference>
<keyword evidence="1" id="KW-0560">Oxidoreductase</keyword>
<comment type="caution">
    <text evidence="3">The sequence shown here is derived from an EMBL/GenBank/DDBJ whole genome shotgun (WGS) entry which is preliminary data.</text>
</comment>
<evidence type="ECO:0000313" key="3">
    <source>
        <dbReference type="EMBL" id="SDF16951.1"/>
    </source>
</evidence>
<protein>
    <submittedName>
        <fullName evidence="3">Gamma-glutamylputrescine oxidase</fullName>
    </submittedName>
</protein>
<reference evidence="3 4" key="1">
    <citation type="submission" date="2016-10" db="EMBL/GenBank/DDBJ databases">
        <authorList>
            <person name="Varghese N."/>
            <person name="Submissions S."/>
        </authorList>
    </citation>
    <scope>NUCLEOTIDE SEQUENCE [LARGE SCALE GENOMIC DNA]</scope>
    <source>
        <strain evidence="3 4">DSM 18839</strain>
    </source>
</reference>
<dbReference type="InterPro" id="IPR036188">
    <property type="entry name" value="FAD/NAD-bd_sf"/>
</dbReference>
<dbReference type="GO" id="GO:0005737">
    <property type="term" value="C:cytoplasm"/>
    <property type="evidence" value="ECO:0007669"/>
    <property type="project" value="TreeGrafter"/>
</dbReference>
<dbReference type="Pfam" id="PF01266">
    <property type="entry name" value="DAO"/>
    <property type="match status" value="1"/>
</dbReference>
<gene>
    <name evidence="3" type="ORF">SAMN05660686_00545</name>
</gene>
<evidence type="ECO:0000313" key="4">
    <source>
        <dbReference type="Proteomes" id="UP000198615"/>
    </source>
</evidence>
<dbReference type="Proteomes" id="UP000198615">
    <property type="component" value="Unassembled WGS sequence"/>
</dbReference>
<dbReference type="AlphaFoldDB" id="A0A8G2F1I5"/>
<evidence type="ECO:0000256" key="1">
    <source>
        <dbReference type="ARBA" id="ARBA00023002"/>
    </source>
</evidence>
<dbReference type="GO" id="GO:0016491">
    <property type="term" value="F:oxidoreductase activity"/>
    <property type="evidence" value="ECO:0007669"/>
    <property type="project" value="UniProtKB-KW"/>
</dbReference>
<organism evidence="3 4">
    <name type="scientific">Thalassobaculum litoreum DSM 18839</name>
    <dbReference type="NCBI Taxonomy" id="1123362"/>
    <lineage>
        <taxon>Bacteria</taxon>
        <taxon>Pseudomonadati</taxon>
        <taxon>Pseudomonadota</taxon>
        <taxon>Alphaproteobacteria</taxon>
        <taxon>Rhodospirillales</taxon>
        <taxon>Thalassobaculaceae</taxon>
        <taxon>Thalassobaculum</taxon>
    </lineage>
</organism>
<dbReference type="Gene3D" id="3.30.9.10">
    <property type="entry name" value="D-Amino Acid Oxidase, subunit A, domain 2"/>
    <property type="match status" value="1"/>
</dbReference>
<keyword evidence="4" id="KW-1185">Reference proteome</keyword>